<protein>
    <recommendedName>
        <fullName evidence="3">Prokaryotic-type class I peptide chain release factors domain-containing protein</fullName>
    </recommendedName>
</protein>
<gene>
    <name evidence="4" type="ORF">J120_04290</name>
</gene>
<accession>A0A0D2GP02</accession>
<dbReference type="PANTHER" id="PTHR47814">
    <property type="entry name" value="PEPTIDYL-TRNA HYDROLASE ARFB"/>
    <property type="match status" value="1"/>
</dbReference>
<feature type="region of interest" description="Disordered" evidence="2">
    <location>
        <begin position="109"/>
        <end position="129"/>
    </location>
</feature>
<evidence type="ECO:0000256" key="1">
    <source>
        <dbReference type="ARBA" id="ARBA00010835"/>
    </source>
</evidence>
<dbReference type="EMBL" id="ARQD01000003">
    <property type="protein sequence ID" value="KIX85114.1"/>
    <property type="molecule type" value="Genomic_DNA"/>
</dbReference>
<keyword evidence="5" id="KW-1185">Reference proteome</keyword>
<dbReference type="GO" id="GO:0072344">
    <property type="term" value="P:rescue of stalled ribosome"/>
    <property type="evidence" value="ECO:0007669"/>
    <property type="project" value="TreeGrafter"/>
</dbReference>
<dbReference type="InterPro" id="IPR000352">
    <property type="entry name" value="Pep_chain_release_fac_I"/>
</dbReference>
<organism evidence="4 5">
    <name type="scientific">candidate division TM6 bacterium JCVI TM6SC1</name>
    <dbReference type="NCBI Taxonomy" id="1306947"/>
    <lineage>
        <taxon>Bacteria</taxon>
        <taxon>Candidatus Babelota</taxon>
        <taxon>Vermiphilus</taxon>
    </lineage>
</organism>
<feature type="domain" description="Prokaryotic-type class I peptide chain release factors" evidence="3">
    <location>
        <begin position="11"/>
        <end position="136"/>
    </location>
</feature>
<proteinExistence type="inferred from homology"/>
<dbReference type="Pfam" id="PF00472">
    <property type="entry name" value="RF-1"/>
    <property type="match status" value="1"/>
</dbReference>
<dbReference type="PANTHER" id="PTHR47814:SF1">
    <property type="entry name" value="PEPTIDYL-TRNA HYDROLASE ARFB"/>
    <property type="match status" value="1"/>
</dbReference>
<dbReference type="eggNOG" id="COG1186">
    <property type="taxonomic scope" value="Bacteria"/>
</dbReference>
<evidence type="ECO:0000256" key="2">
    <source>
        <dbReference type="SAM" id="MobiDB-lite"/>
    </source>
</evidence>
<comment type="caution">
    <text evidence="4">The sequence shown here is derived from an EMBL/GenBank/DDBJ whole genome shotgun (WGS) entry which is preliminary data.</text>
</comment>
<dbReference type="AlphaFoldDB" id="A0A0D2GP02"/>
<name>A0A0D2GP02_9BACT</name>
<dbReference type="NCBIfam" id="NF006718">
    <property type="entry name" value="PRK09256.1"/>
    <property type="match status" value="1"/>
</dbReference>
<evidence type="ECO:0000313" key="5">
    <source>
        <dbReference type="Proteomes" id="UP000032214"/>
    </source>
</evidence>
<dbReference type="STRING" id="1306947.J120_04290"/>
<evidence type="ECO:0000259" key="3">
    <source>
        <dbReference type="Pfam" id="PF00472"/>
    </source>
</evidence>
<dbReference type="Proteomes" id="UP000032214">
    <property type="component" value="Unassembled WGS sequence"/>
</dbReference>
<dbReference type="Gene3D" id="3.30.160.20">
    <property type="match status" value="1"/>
</dbReference>
<dbReference type="GO" id="GO:0004045">
    <property type="term" value="F:peptidyl-tRNA hydrolase activity"/>
    <property type="evidence" value="ECO:0007669"/>
    <property type="project" value="TreeGrafter"/>
</dbReference>
<dbReference type="GO" id="GO:0043022">
    <property type="term" value="F:ribosome binding"/>
    <property type="evidence" value="ECO:0007669"/>
    <property type="project" value="TreeGrafter"/>
</dbReference>
<dbReference type="GO" id="GO:0003747">
    <property type="term" value="F:translation release factor activity"/>
    <property type="evidence" value="ECO:0007669"/>
    <property type="project" value="InterPro"/>
</dbReference>
<sequence>MKNDVFIKNGITIPEHELEITTSRAGGAGGQHVNKTDTRITVRWNIKTTSVLNDEQKAYVIQKLGARLTHDGDLIVHNSTSRSQQQNKKMALAVVAETIRKALTVAKKRTPTSVSKATREKRLQAKSYRSTIKKLRSRKIEE</sequence>
<dbReference type="InterPro" id="IPR045853">
    <property type="entry name" value="Pep_chain_release_fac_I_sf"/>
</dbReference>
<comment type="similarity">
    <text evidence="1">Belongs to the prokaryotic/mitochondrial release factor family.</text>
</comment>
<evidence type="ECO:0000313" key="4">
    <source>
        <dbReference type="EMBL" id="KIX85114.1"/>
    </source>
</evidence>
<dbReference type="SUPFAM" id="SSF75620">
    <property type="entry name" value="Release factor"/>
    <property type="match status" value="1"/>
</dbReference>
<reference evidence="4 5" key="1">
    <citation type="journal article" date="2013" name="Proc. Natl. Acad. Sci. U.S.A.">
        <title>Candidate phylum TM6 genome recovered from a hospital sink biofilm provides genomic insights into this uncultivated phylum.</title>
        <authorList>
            <person name="McLean J.S."/>
            <person name="Lombardo M.J."/>
            <person name="Badger J.H."/>
            <person name="Edlund A."/>
            <person name="Novotny M."/>
            <person name="Yee-Greenbaum J."/>
            <person name="Vyahhi N."/>
            <person name="Hall A.P."/>
            <person name="Yang Y."/>
            <person name="Dupont C.L."/>
            <person name="Ziegler M.G."/>
            <person name="Chitsaz H."/>
            <person name="Allen A.E."/>
            <person name="Yooseph S."/>
            <person name="Tesler G."/>
            <person name="Pevzner P.A."/>
            <person name="Friedman R.M."/>
            <person name="Nealson K.H."/>
            <person name="Venter J.C."/>
            <person name="Lasken R.S."/>
        </authorList>
    </citation>
    <scope>NUCLEOTIDE SEQUENCE [LARGE SCALE GENOMIC DNA]</scope>
    <source>
        <strain evidence="4 5">TM6SC1</strain>
    </source>
</reference>